<accession>A0A7J7PA79</accession>
<comment type="caution">
    <text evidence="3">The sequence shown here is derived from an EMBL/GenBank/DDBJ whole genome shotgun (WGS) entry which is preliminary data.</text>
</comment>
<dbReference type="AlphaFoldDB" id="A0A7J7PA79"/>
<evidence type="ECO:0000313" key="3">
    <source>
        <dbReference type="EMBL" id="KAF6176316.1"/>
    </source>
</evidence>
<gene>
    <name evidence="3" type="ORF">GIB67_011105</name>
</gene>
<feature type="transmembrane region" description="Helical" evidence="2">
    <location>
        <begin position="12"/>
        <end position="39"/>
    </location>
</feature>
<keyword evidence="4" id="KW-1185">Reference proteome</keyword>
<dbReference type="Proteomes" id="UP000541444">
    <property type="component" value="Unassembled WGS sequence"/>
</dbReference>
<keyword evidence="2" id="KW-0472">Membrane</keyword>
<protein>
    <submittedName>
        <fullName evidence="3">Uncharacterized protein</fullName>
    </submittedName>
</protein>
<feature type="compositionally biased region" description="Low complexity" evidence="1">
    <location>
        <begin position="201"/>
        <end position="225"/>
    </location>
</feature>
<reference evidence="3 4" key="1">
    <citation type="journal article" date="2020" name="IScience">
        <title>Genome Sequencing of the Endangered Kingdonia uniflora (Circaeasteraceae, Ranunculales) Reveals Potential Mechanisms of Evolutionary Specialization.</title>
        <authorList>
            <person name="Sun Y."/>
            <person name="Deng T."/>
            <person name="Zhang A."/>
            <person name="Moore M.J."/>
            <person name="Landis J.B."/>
            <person name="Lin N."/>
            <person name="Zhang H."/>
            <person name="Zhang X."/>
            <person name="Huang J."/>
            <person name="Zhang X."/>
            <person name="Sun H."/>
            <person name="Wang H."/>
        </authorList>
    </citation>
    <scope>NUCLEOTIDE SEQUENCE [LARGE SCALE GENOMIC DNA]</scope>
    <source>
        <strain evidence="3">TB1705</strain>
        <tissue evidence="3">Leaf</tissue>
    </source>
</reference>
<organism evidence="3 4">
    <name type="scientific">Kingdonia uniflora</name>
    <dbReference type="NCBI Taxonomy" id="39325"/>
    <lineage>
        <taxon>Eukaryota</taxon>
        <taxon>Viridiplantae</taxon>
        <taxon>Streptophyta</taxon>
        <taxon>Embryophyta</taxon>
        <taxon>Tracheophyta</taxon>
        <taxon>Spermatophyta</taxon>
        <taxon>Magnoliopsida</taxon>
        <taxon>Ranunculales</taxon>
        <taxon>Circaeasteraceae</taxon>
        <taxon>Kingdonia</taxon>
    </lineage>
</organism>
<keyword evidence="2" id="KW-1133">Transmembrane helix</keyword>
<dbReference type="OrthoDB" id="680110at2759"/>
<evidence type="ECO:0000256" key="1">
    <source>
        <dbReference type="SAM" id="MobiDB-lite"/>
    </source>
</evidence>
<proteinExistence type="predicted"/>
<name>A0A7J7PA79_9MAGN</name>
<feature type="region of interest" description="Disordered" evidence="1">
    <location>
        <begin position="199"/>
        <end position="225"/>
    </location>
</feature>
<dbReference type="EMBL" id="JACGCM010000115">
    <property type="protein sequence ID" value="KAF6176316.1"/>
    <property type="molecule type" value="Genomic_DNA"/>
</dbReference>
<evidence type="ECO:0000313" key="4">
    <source>
        <dbReference type="Proteomes" id="UP000541444"/>
    </source>
</evidence>
<evidence type="ECO:0000256" key="2">
    <source>
        <dbReference type="SAM" id="Phobius"/>
    </source>
</evidence>
<sequence length="225" mass="24344">MEGKSKLIMGATLVMMVSLAMVLALLIVLLAELYCSLLLRRDRRSLPMTITNPSPTPIKEPSSGPLTSSTVGVLLNAPRNFLFPTIMIPNVEEPPKTQTRIQESVQGPATFEASSSYTHDEHFIYISNPIYDNETCSKLSKVCTPFETPETSPSHLEMGSWSSEDDDESINIKTPPLTPMKKLPVEGCSVSLRDARFLATSGSGSDSNQGLSSSSSGSPCTSPSW</sequence>
<keyword evidence="2" id="KW-0812">Transmembrane</keyword>
<feature type="region of interest" description="Disordered" evidence="1">
    <location>
        <begin position="150"/>
        <end position="178"/>
    </location>
</feature>